<accession>A0A1H2QM01</accession>
<dbReference type="Pfam" id="PF06335">
    <property type="entry name" value="DUF1054"/>
    <property type="match status" value="1"/>
</dbReference>
<evidence type="ECO:0000313" key="3">
    <source>
        <dbReference type="Proteomes" id="UP000198534"/>
    </source>
</evidence>
<protein>
    <recommendedName>
        <fullName evidence="1">UPF0637 protein SAMN05444487_101243</fullName>
    </recommendedName>
</protein>
<dbReference type="EMBL" id="FNNQ01000001">
    <property type="protein sequence ID" value="SDW07459.1"/>
    <property type="molecule type" value="Genomic_DNA"/>
</dbReference>
<proteinExistence type="inferred from homology"/>
<dbReference type="InterPro" id="IPR009403">
    <property type="entry name" value="UPF0637"/>
</dbReference>
<sequence>MMVVYITMTFQGFDTHDFEIFSIPGLEPRMEGLKETIRPKLTALGEEVAPYLSKLLNEEMVVHVAKHARRSVHPPDETWVAWSAGKRGYKATPHFQVGMRKENLFAMFAIIYEYPNKPGFAKDLLEQQKELFSTLPKSFVISPDHTKPETTSLAELGNDGIREILQRLADVKKAEFMIGIELDRHDSQLADGEALKKKVETTFSSLTPFYRIASLAAQ</sequence>
<dbReference type="Proteomes" id="UP000198534">
    <property type="component" value="Unassembled WGS sequence"/>
</dbReference>
<gene>
    <name evidence="2" type="ORF">SAMN05444487_101243</name>
</gene>
<reference evidence="2 3" key="1">
    <citation type="submission" date="2016-10" db="EMBL/GenBank/DDBJ databases">
        <authorList>
            <person name="de Groot N.N."/>
        </authorList>
    </citation>
    <scope>NUCLEOTIDE SEQUENCE [LARGE SCALE GENOMIC DNA]</scope>
    <source>
        <strain evidence="2 3">DSM 45610</strain>
    </source>
</reference>
<comment type="similarity">
    <text evidence="1">Belongs to the UPF0637 family.</text>
</comment>
<name>A0A1H2QM01_9BACL</name>
<dbReference type="HAMAP" id="MF_01851">
    <property type="entry name" value="UPF0637"/>
    <property type="match status" value="1"/>
</dbReference>
<keyword evidence="3" id="KW-1185">Reference proteome</keyword>
<dbReference type="PIRSF" id="PIRSF021332">
    <property type="entry name" value="DUF1054"/>
    <property type="match status" value="1"/>
</dbReference>
<dbReference type="STRING" id="1048340.SAMN05444487_101243"/>
<dbReference type="InterPro" id="IPR053707">
    <property type="entry name" value="UPF0637_domain_sf"/>
</dbReference>
<dbReference type="AlphaFoldDB" id="A0A1H2QM01"/>
<dbReference type="SUPFAM" id="SSF142913">
    <property type="entry name" value="YktB/PF0168-like"/>
    <property type="match status" value="1"/>
</dbReference>
<organism evidence="2 3">
    <name type="scientific">Marininema mesophilum</name>
    <dbReference type="NCBI Taxonomy" id="1048340"/>
    <lineage>
        <taxon>Bacteria</taxon>
        <taxon>Bacillati</taxon>
        <taxon>Bacillota</taxon>
        <taxon>Bacilli</taxon>
        <taxon>Bacillales</taxon>
        <taxon>Thermoactinomycetaceae</taxon>
        <taxon>Marininema</taxon>
    </lineage>
</organism>
<evidence type="ECO:0000256" key="1">
    <source>
        <dbReference type="HAMAP-Rule" id="MF_01851"/>
    </source>
</evidence>
<dbReference type="Gene3D" id="3.30.930.20">
    <property type="entry name" value="Protein of unknown function DUF1054"/>
    <property type="match status" value="1"/>
</dbReference>
<evidence type="ECO:0000313" key="2">
    <source>
        <dbReference type="EMBL" id="SDW07459.1"/>
    </source>
</evidence>